<gene>
    <name evidence="1" type="ORF">PanWU01x14_001930</name>
</gene>
<protein>
    <submittedName>
        <fullName evidence="1">Uncharacterized protein</fullName>
    </submittedName>
</protein>
<evidence type="ECO:0000313" key="1">
    <source>
        <dbReference type="EMBL" id="PON80637.1"/>
    </source>
</evidence>
<accession>A0A2P5E507</accession>
<dbReference type="Proteomes" id="UP000237105">
    <property type="component" value="Unassembled WGS sequence"/>
</dbReference>
<evidence type="ECO:0000313" key="2">
    <source>
        <dbReference type="Proteomes" id="UP000237105"/>
    </source>
</evidence>
<name>A0A2P5E507_PARAD</name>
<reference evidence="2" key="1">
    <citation type="submission" date="2016-06" db="EMBL/GenBank/DDBJ databases">
        <title>Parallel loss of symbiosis genes in relatives of nitrogen-fixing non-legume Parasponia.</title>
        <authorList>
            <person name="Van Velzen R."/>
            <person name="Holmer R."/>
            <person name="Bu F."/>
            <person name="Rutten L."/>
            <person name="Van Zeijl A."/>
            <person name="Liu W."/>
            <person name="Santuari L."/>
            <person name="Cao Q."/>
            <person name="Sharma T."/>
            <person name="Shen D."/>
            <person name="Roswanjaya Y."/>
            <person name="Wardhani T."/>
            <person name="Kalhor M.S."/>
            <person name="Jansen J."/>
            <person name="Van den Hoogen J."/>
            <person name="Gungor B."/>
            <person name="Hartog M."/>
            <person name="Hontelez J."/>
            <person name="Verver J."/>
            <person name="Yang W.-C."/>
            <person name="Schijlen E."/>
            <person name="Repin R."/>
            <person name="Schilthuizen M."/>
            <person name="Schranz E."/>
            <person name="Heidstra R."/>
            <person name="Miyata K."/>
            <person name="Fedorova E."/>
            <person name="Kohlen W."/>
            <person name="Bisseling T."/>
            <person name="Smit S."/>
            <person name="Geurts R."/>
        </authorList>
    </citation>
    <scope>NUCLEOTIDE SEQUENCE [LARGE SCALE GENOMIC DNA]</scope>
    <source>
        <strain evidence="2">cv. WU1-14</strain>
    </source>
</reference>
<comment type="caution">
    <text evidence="1">The sequence shown here is derived from an EMBL/GenBank/DDBJ whole genome shotgun (WGS) entry which is preliminary data.</text>
</comment>
<organism evidence="1 2">
    <name type="scientific">Parasponia andersonii</name>
    <name type="common">Sponia andersonii</name>
    <dbReference type="NCBI Taxonomy" id="3476"/>
    <lineage>
        <taxon>Eukaryota</taxon>
        <taxon>Viridiplantae</taxon>
        <taxon>Streptophyta</taxon>
        <taxon>Embryophyta</taxon>
        <taxon>Tracheophyta</taxon>
        <taxon>Spermatophyta</taxon>
        <taxon>Magnoliopsida</taxon>
        <taxon>eudicotyledons</taxon>
        <taxon>Gunneridae</taxon>
        <taxon>Pentapetalae</taxon>
        <taxon>rosids</taxon>
        <taxon>fabids</taxon>
        <taxon>Rosales</taxon>
        <taxon>Cannabaceae</taxon>
        <taxon>Parasponia</taxon>
    </lineage>
</organism>
<dbReference type="AlphaFoldDB" id="A0A2P5E507"/>
<sequence>MAPRGEISNRELHTRLSPLSSPWASQGSTIRHVAGDNFWLEWEWDPEEALDERTPVNGSQRAVSRGFSSLIIFDPKRYPGTIQILFFPHRSRGLVVVDVCRLKDQEENNTGFGLIALRSSSLD</sequence>
<keyword evidence="2" id="KW-1185">Reference proteome</keyword>
<proteinExistence type="predicted"/>
<dbReference type="EMBL" id="JXTB01000001">
    <property type="protein sequence ID" value="PON80637.1"/>
    <property type="molecule type" value="Genomic_DNA"/>
</dbReference>